<keyword evidence="1" id="KW-0472">Membrane</keyword>
<keyword evidence="1" id="KW-0812">Transmembrane</keyword>
<evidence type="ECO:0000313" key="3">
    <source>
        <dbReference type="Proteomes" id="UP000538147"/>
    </source>
</evidence>
<reference evidence="2 3" key="1">
    <citation type="submission" date="2020-08" db="EMBL/GenBank/DDBJ databases">
        <title>Genomic Encyclopedia of Type Strains, Phase IV (KMG-IV): sequencing the most valuable type-strain genomes for metagenomic binning, comparative biology and taxonomic classification.</title>
        <authorList>
            <person name="Goeker M."/>
        </authorList>
    </citation>
    <scope>NUCLEOTIDE SEQUENCE [LARGE SCALE GENOMIC DNA]</scope>
    <source>
        <strain evidence="2 3">DSM 102189</strain>
    </source>
</reference>
<dbReference type="RefSeq" id="WP_184202302.1">
    <property type="nucleotide sequence ID" value="NZ_BMOX01000124.1"/>
</dbReference>
<feature type="transmembrane region" description="Helical" evidence="1">
    <location>
        <begin position="77"/>
        <end position="97"/>
    </location>
</feature>
<name>A0A841LIE2_9SPHN</name>
<sequence>MAGKLFNSVYSRIFKAGPVKPAAPDLIELRALAPAEKLVAERLMAIEGQLARMPTDDEMATAFASLQAEVRLGQKRMWLGIAGFGALDSFLLFALYLR</sequence>
<organism evidence="2 3">
    <name type="scientific">Polymorphobacter multimanifer</name>
    <dbReference type="NCBI Taxonomy" id="1070431"/>
    <lineage>
        <taxon>Bacteria</taxon>
        <taxon>Pseudomonadati</taxon>
        <taxon>Pseudomonadota</taxon>
        <taxon>Alphaproteobacteria</taxon>
        <taxon>Sphingomonadales</taxon>
        <taxon>Sphingosinicellaceae</taxon>
        <taxon>Polymorphobacter</taxon>
    </lineage>
</organism>
<gene>
    <name evidence="2" type="ORF">FHS79_003180</name>
</gene>
<comment type="caution">
    <text evidence="2">The sequence shown here is derived from an EMBL/GenBank/DDBJ whole genome shotgun (WGS) entry which is preliminary data.</text>
</comment>
<dbReference type="AlphaFoldDB" id="A0A841LIE2"/>
<evidence type="ECO:0000256" key="1">
    <source>
        <dbReference type="SAM" id="Phobius"/>
    </source>
</evidence>
<proteinExistence type="predicted"/>
<dbReference type="Proteomes" id="UP000538147">
    <property type="component" value="Unassembled WGS sequence"/>
</dbReference>
<keyword evidence="3" id="KW-1185">Reference proteome</keyword>
<accession>A0A841LIE2</accession>
<protein>
    <submittedName>
        <fullName evidence="2">Uncharacterized protein</fullName>
    </submittedName>
</protein>
<dbReference type="EMBL" id="JACIIV010000029">
    <property type="protein sequence ID" value="MBB6228982.1"/>
    <property type="molecule type" value="Genomic_DNA"/>
</dbReference>
<evidence type="ECO:0000313" key="2">
    <source>
        <dbReference type="EMBL" id="MBB6228982.1"/>
    </source>
</evidence>
<keyword evidence="1" id="KW-1133">Transmembrane helix</keyword>